<evidence type="ECO:0000313" key="9">
    <source>
        <dbReference type="Proteomes" id="UP000604825"/>
    </source>
</evidence>
<keyword evidence="3" id="KW-0804">Transcription</keyword>
<dbReference type="PANTHER" id="PTHR44042:SF61">
    <property type="entry name" value="HTH MYB-TYPE DOMAIN-CONTAINING PROTEIN"/>
    <property type="match status" value="1"/>
</dbReference>
<keyword evidence="9" id="KW-1185">Reference proteome</keyword>
<evidence type="ECO:0000256" key="1">
    <source>
        <dbReference type="ARBA" id="ARBA00023015"/>
    </source>
</evidence>
<protein>
    <submittedName>
        <fullName evidence="8">Uncharacterized protein</fullName>
    </submittedName>
</protein>
<dbReference type="Proteomes" id="UP000604825">
    <property type="component" value="Unassembled WGS sequence"/>
</dbReference>
<evidence type="ECO:0000313" key="8">
    <source>
        <dbReference type="EMBL" id="CAD6339586.1"/>
    </source>
</evidence>
<evidence type="ECO:0000259" key="6">
    <source>
        <dbReference type="PROSITE" id="PS51293"/>
    </source>
</evidence>
<dbReference type="InterPro" id="IPR056195">
    <property type="entry name" value="HTH_70"/>
</dbReference>
<dbReference type="InterPro" id="IPR001005">
    <property type="entry name" value="SANT/Myb"/>
</dbReference>
<dbReference type="GO" id="GO:0003677">
    <property type="term" value="F:DNA binding"/>
    <property type="evidence" value="ECO:0007669"/>
    <property type="project" value="UniProtKB-KW"/>
</dbReference>
<organism evidence="8 9">
    <name type="scientific">Miscanthus lutarioriparius</name>
    <dbReference type="NCBI Taxonomy" id="422564"/>
    <lineage>
        <taxon>Eukaryota</taxon>
        <taxon>Viridiplantae</taxon>
        <taxon>Streptophyta</taxon>
        <taxon>Embryophyta</taxon>
        <taxon>Tracheophyta</taxon>
        <taxon>Spermatophyta</taxon>
        <taxon>Magnoliopsida</taxon>
        <taxon>Liliopsida</taxon>
        <taxon>Poales</taxon>
        <taxon>Poaceae</taxon>
        <taxon>PACMAD clade</taxon>
        <taxon>Panicoideae</taxon>
        <taxon>Andropogonodae</taxon>
        <taxon>Andropogoneae</taxon>
        <taxon>Saccharinae</taxon>
        <taxon>Miscanthus</taxon>
    </lineage>
</organism>
<dbReference type="OrthoDB" id="635463at2759"/>
<dbReference type="InterPro" id="IPR017930">
    <property type="entry name" value="Myb_dom"/>
</dbReference>
<dbReference type="Pfam" id="PF00249">
    <property type="entry name" value="Myb_DNA-binding"/>
    <property type="match status" value="1"/>
</dbReference>
<evidence type="ECO:0000259" key="7">
    <source>
        <dbReference type="PROSITE" id="PS51294"/>
    </source>
</evidence>
<comment type="caution">
    <text evidence="8">The sequence shown here is derived from an EMBL/GenBank/DDBJ whole genome shotgun (WGS) entry which is preliminary data.</text>
</comment>
<feature type="domain" description="Myb-like" evidence="5">
    <location>
        <begin position="151"/>
        <end position="195"/>
    </location>
</feature>
<name>A0A811SF49_9POAL</name>
<dbReference type="InterPro" id="IPR017884">
    <property type="entry name" value="SANT_dom"/>
</dbReference>
<dbReference type="SUPFAM" id="SSF46689">
    <property type="entry name" value="Homeodomain-like"/>
    <property type="match status" value="1"/>
</dbReference>
<dbReference type="InterPro" id="IPR006447">
    <property type="entry name" value="Myb_dom_plants"/>
</dbReference>
<dbReference type="Gene3D" id="1.10.10.60">
    <property type="entry name" value="Homeodomain-like"/>
    <property type="match status" value="1"/>
</dbReference>
<keyword evidence="2" id="KW-0238">DNA-binding</keyword>
<sequence length="319" mass="36143">MDPKFKGEWSASETKMMKSLIARDNANNNGASDMNKKHNQIVDELQAMFPSKEKHQATNLYVDVFFLRINLYVDVMVEMMQTLQSGNQHVEASSNLINQPFGVFVGDPSMGNKEAFNCYQQVEMFGVKNVKDTPRRKPTPRKESQHTGRFWTTDEHRQFLRGLHVYGRGNWKNISMHFVTTKTPVQVSSHAQKYFLRKENGTKKQRHSINDVGLYDFEPLSQTNASTWEGPTFGGGVYKTNHYSFGGHTTSMNNAQAWSPFLYHTDHGSSSNSQMVTLVIGQQQEQMGASNSLVAPTMEADEGHLDWTSDKMGDLDTRG</sequence>
<dbReference type="Pfam" id="PF23671">
    <property type="entry name" value="HTH_70"/>
    <property type="match status" value="1"/>
</dbReference>
<accession>A0A811SF49</accession>
<keyword evidence="1" id="KW-0805">Transcription regulation</keyword>
<dbReference type="SMART" id="SM00717">
    <property type="entry name" value="SANT"/>
    <property type="match status" value="1"/>
</dbReference>
<feature type="domain" description="SANT" evidence="6">
    <location>
        <begin position="151"/>
        <end position="199"/>
    </location>
</feature>
<dbReference type="PROSITE" id="PS51293">
    <property type="entry name" value="SANT"/>
    <property type="match status" value="1"/>
</dbReference>
<dbReference type="CDD" id="cd00167">
    <property type="entry name" value="SANT"/>
    <property type="match status" value="1"/>
</dbReference>
<dbReference type="InterPro" id="IPR009057">
    <property type="entry name" value="Homeodomain-like_sf"/>
</dbReference>
<evidence type="ECO:0000256" key="2">
    <source>
        <dbReference type="ARBA" id="ARBA00023125"/>
    </source>
</evidence>
<dbReference type="NCBIfam" id="TIGR01557">
    <property type="entry name" value="myb_SHAQKYF"/>
    <property type="match status" value="1"/>
</dbReference>
<dbReference type="PROSITE" id="PS51294">
    <property type="entry name" value="HTH_MYB"/>
    <property type="match status" value="1"/>
</dbReference>
<reference evidence="8" key="1">
    <citation type="submission" date="2020-10" db="EMBL/GenBank/DDBJ databases">
        <authorList>
            <person name="Han B."/>
            <person name="Lu T."/>
            <person name="Zhao Q."/>
            <person name="Huang X."/>
            <person name="Zhao Y."/>
        </authorList>
    </citation>
    <scope>NUCLEOTIDE SEQUENCE</scope>
</reference>
<proteinExistence type="predicted"/>
<dbReference type="PANTHER" id="PTHR44042">
    <property type="entry name" value="DUPLICATED HOMEODOMAIN-LIKE SUPERFAMILY PROTEIN-RELATED"/>
    <property type="match status" value="1"/>
</dbReference>
<dbReference type="PROSITE" id="PS50090">
    <property type="entry name" value="MYB_LIKE"/>
    <property type="match status" value="1"/>
</dbReference>
<keyword evidence="4" id="KW-0539">Nucleus</keyword>
<evidence type="ECO:0000259" key="5">
    <source>
        <dbReference type="PROSITE" id="PS50090"/>
    </source>
</evidence>
<evidence type="ECO:0000256" key="4">
    <source>
        <dbReference type="ARBA" id="ARBA00023242"/>
    </source>
</evidence>
<evidence type="ECO:0000256" key="3">
    <source>
        <dbReference type="ARBA" id="ARBA00023163"/>
    </source>
</evidence>
<dbReference type="AlphaFoldDB" id="A0A811SF49"/>
<feature type="domain" description="HTH myb-type" evidence="7">
    <location>
        <begin position="151"/>
        <end position="199"/>
    </location>
</feature>
<dbReference type="EMBL" id="CAJGYO010000019">
    <property type="protein sequence ID" value="CAD6339586.1"/>
    <property type="molecule type" value="Genomic_DNA"/>
</dbReference>
<gene>
    <name evidence="8" type="ORF">NCGR_LOCUS63684</name>
</gene>